<proteinExistence type="predicted"/>
<evidence type="ECO:0000313" key="1">
    <source>
        <dbReference type="EnsemblPlants" id="OMERI05G19670.1"/>
    </source>
</evidence>
<dbReference type="Gramene" id="OMERI05G19670.1">
    <property type="protein sequence ID" value="OMERI05G19670.1"/>
    <property type="gene ID" value="OMERI05G19670"/>
</dbReference>
<dbReference type="HOGENOM" id="CLU_1680816_0_0_1"/>
<reference evidence="1" key="2">
    <citation type="submission" date="2018-05" db="EMBL/GenBank/DDBJ databases">
        <title>OmerRS3 (Oryza meridionalis Reference Sequence Version 3).</title>
        <authorList>
            <person name="Zhang J."/>
            <person name="Kudrna D."/>
            <person name="Lee S."/>
            <person name="Talag J."/>
            <person name="Welchert J."/>
            <person name="Wing R.A."/>
        </authorList>
    </citation>
    <scope>NUCLEOTIDE SEQUENCE [LARGE SCALE GENOMIC DNA]</scope>
    <source>
        <strain evidence="1">cv. OR44</strain>
    </source>
</reference>
<name>A0A0E0DTK7_9ORYZ</name>
<reference evidence="1" key="1">
    <citation type="submission" date="2015-04" db="UniProtKB">
        <authorList>
            <consortium name="EnsemblPlants"/>
        </authorList>
    </citation>
    <scope>IDENTIFICATION</scope>
</reference>
<dbReference type="EnsemblPlants" id="OMERI05G19670.1">
    <property type="protein sequence ID" value="OMERI05G19670.1"/>
    <property type="gene ID" value="OMERI05G19670"/>
</dbReference>
<sequence>MALRTLGSLLTRRLSPRAQAQAEPWLGLAIQAAAAATAAAGRRVFYSGALAGLVAVLHLNKNTEDSDSAAVPAAGGDEEDAGYLFKDGKINWRVYLSILNEAAEQLDETEDAKGLPFGRTRYAGWTDEHFRRMDLLRREVDWNLYIAQRNAHGRFISDDPDVSLNAIKQ</sequence>
<dbReference type="AlphaFoldDB" id="A0A0E0DTK7"/>
<protein>
    <submittedName>
        <fullName evidence="1">Uncharacterized protein</fullName>
    </submittedName>
</protein>
<organism evidence="1">
    <name type="scientific">Oryza meridionalis</name>
    <dbReference type="NCBI Taxonomy" id="40149"/>
    <lineage>
        <taxon>Eukaryota</taxon>
        <taxon>Viridiplantae</taxon>
        <taxon>Streptophyta</taxon>
        <taxon>Embryophyta</taxon>
        <taxon>Tracheophyta</taxon>
        <taxon>Spermatophyta</taxon>
        <taxon>Magnoliopsida</taxon>
        <taxon>Liliopsida</taxon>
        <taxon>Poales</taxon>
        <taxon>Poaceae</taxon>
        <taxon>BOP clade</taxon>
        <taxon>Oryzoideae</taxon>
        <taxon>Oryzeae</taxon>
        <taxon>Oryzinae</taxon>
        <taxon>Oryza</taxon>
    </lineage>
</organism>
<dbReference type="Proteomes" id="UP000008021">
    <property type="component" value="Chromosome 5"/>
</dbReference>
<evidence type="ECO:0000313" key="2">
    <source>
        <dbReference type="Proteomes" id="UP000008021"/>
    </source>
</evidence>
<accession>A0A0E0DTK7</accession>
<keyword evidence="2" id="KW-1185">Reference proteome</keyword>